<dbReference type="Pfam" id="PF00106">
    <property type="entry name" value="adh_short"/>
    <property type="match status" value="1"/>
</dbReference>
<dbReference type="PRINTS" id="PR00081">
    <property type="entry name" value="GDHRDH"/>
</dbReference>
<dbReference type="PROSITE" id="PS00061">
    <property type="entry name" value="ADH_SHORT"/>
    <property type="match status" value="1"/>
</dbReference>
<evidence type="ECO:0000256" key="5">
    <source>
        <dbReference type="SAM" id="MobiDB-lite"/>
    </source>
</evidence>
<dbReference type="InterPro" id="IPR020904">
    <property type="entry name" value="Sc_DH/Rdtase_CS"/>
</dbReference>
<evidence type="ECO:0000313" key="7">
    <source>
        <dbReference type="Proteomes" id="UP000799302"/>
    </source>
</evidence>
<evidence type="ECO:0000256" key="1">
    <source>
        <dbReference type="ARBA" id="ARBA00006484"/>
    </source>
</evidence>
<evidence type="ECO:0000256" key="3">
    <source>
        <dbReference type="ARBA" id="ARBA00023002"/>
    </source>
</evidence>
<dbReference type="CDD" id="cd05233">
    <property type="entry name" value="SDR_c"/>
    <property type="match status" value="1"/>
</dbReference>
<reference evidence="6" key="1">
    <citation type="journal article" date="2020" name="Stud. Mycol.">
        <title>101 Dothideomycetes genomes: a test case for predicting lifestyles and emergence of pathogens.</title>
        <authorList>
            <person name="Haridas S."/>
            <person name="Albert R."/>
            <person name="Binder M."/>
            <person name="Bloem J."/>
            <person name="Labutti K."/>
            <person name="Salamov A."/>
            <person name="Andreopoulos B."/>
            <person name="Baker S."/>
            <person name="Barry K."/>
            <person name="Bills G."/>
            <person name="Bluhm B."/>
            <person name="Cannon C."/>
            <person name="Castanera R."/>
            <person name="Culley D."/>
            <person name="Daum C."/>
            <person name="Ezra D."/>
            <person name="Gonzalez J."/>
            <person name="Henrissat B."/>
            <person name="Kuo A."/>
            <person name="Liang C."/>
            <person name="Lipzen A."/>
            <person name="Lutzoni F."/>
            <person name="Magnuson J."/>
            <person name="Mondo S."/>
            <person name="Nolan M."/>
            <person name="Ohm R."/>
            <person name="Pangilinan J."/>
            <person name="Park H.-J."/>
            <person name="Ramirez L."/>
            <person name="Alfaro M."/>
            <person name="Sun H."/>
            <person name="Tritt A."/>
            <person name="Yoshinaga Y."/>
            <person name="Zwiers L.-H."/>
            <person name="Turgeon B."/>
            <person name="Goodwin S."/>
            <person name="Spatafora J."/>
            <person name="Crous P."/>
            <person name="Grigoriev I."/>
        </authorList>
    </citation>
    <scope>NUCLEOTIDE SEQUENCE</scope>
    <source>
        <strain evidence="6">CBS 115976</strain>
    </source>
</reference>
<dbReference type="InterPro" id="IPR036291">
    <property type="entry name" value="NAD(P)-bd_dom_sf"/>
</dbReference>
<keyword evidence="7" id="KW-1185">Reference proteome</keyword>
<sequence length="309" mass="32122">MATPTINPATLFSAKGLVAVITGGGTGLGLTMATALAQSGAQKVYILGRRANVIENAAANINANSPDVVVGLAADVSDLDSIKKVAAQIEKDVGFIDILINNAGITGPDHKASHDATNIKELQDVLLSQTEKWESCMAINVTALANVSAVFLPLLDAGNSRRGWVSGKTEPNGAVRARNEPKDGVSKGDRRTSQIISVASIAGFNRYVTAGLAYASSKAGAIHLGKCLATMLAPYGIRSNVICPGLFPSEMTEGLKMEHPVNMIPAHRPGGLEEFAATLLYMVGQSGGYLNGSVQVVDGGRLSVMTSTY</sequence>
<name>A0A6A6UI71_9PEZI</name>
<evidence type="ECO:0000256" key="4">
    <source>
        <dbReference type="RuleBase" id="RU000363"/>
    </source>
</evidence>
<feature type="region of interest" description="Disordered" evidence="5">
    <location>
        <begin position="165"/>
        <end position="189"/>
    </location>
</feature>
<comment type="similarity">
    <text evidence="1 4">Belongs to the short-chain dehydrogenases/reductases (SDR) family.</text>
</comment>
<accession>A0A6A6UI71</accession>
<dbReference type="GO" id="GO:0016491">
    <property type="term" value="F:oxidoreductase activity"/>
    <property type="evidence" value="ECO:0007669"/>
    <property type="project" value="UniProtKB-KW"/>
</dbReference>
<dbReference type="PANTHER" id="PTHR43618">
    <property type="entry name" value="7-ALPHA-HYDROXYSTEROID DEHYDROGENASE"/>
    <property type="match status" value="1"/>
</dbReference>
<keyword evidence="3" id="KW-0560">Oxidoreductase</keyword>
<feature type="compositionally biased region" description="Basic and acidic residues" evidence="5">
    <location>
        <begin position="177"/>
        <end position="189"/>
    </location>
</feature>
<dbReference type="OrthoDB" id="2898618at2759"/>
<dbReference type="PANTHER" id="PTHR43618:SF18">
    <property type="entry name" value="SHORT CHAIN DEHYDROGENASE_REDUCTASE FAMILY (AFU_ORTHOLOGUE AFUA_5G12480)"/>
    <property type="match status" value="1"/>
</dbReference>
<dbReference type="InterPro" id="IPR052178">
    <property type="entry name" value="Sec_Metab_Biosynth_SDR"/>
</dbReference>
<evidence type="ECO:0000256" key="2">
    <source>
        <dbReference type="ARBA" id="ARBA00022857"/>
    </source>
</evidence>
<dbReference type="Pfam" id="PF13561">
    <property type="entry name" value="adh_short_C2"/>
    <property type="match status" value="1"/>
</dbReference>
<dbReference type="EMBL" id="MU004233">
    <property type="protein sequence ID" value="KAF2671147.1"/>
    <property type="molecule type" value="Genomic_DNA"/>
</dbReference>
<dbReference type="Gene3D" id="3.40.50.720">
    <property type="entry name" value="NAD(P)-binding Rossmann-like Domain"/>
    <property type="match status" value="1"/>
</dbReference>
<dbReference type="SUPFAM" id="SSF51735">
    <property type="entry name" value="NAD(P)-binding Rossmann-fold domains"/>
    <property type="match status" value="1"/>
</dbReference>
<proteinExistence type="inferred from homology"/>
<organism evidence="6 7">
    <name type="scientific">Microthyrium microscopicum</name>
    <dbReference type="NCBI Taxonomy" id="703497"/>
    <lineage>
        <taxon>Eukaryota</taxon>
        <taxon>Fungi</taxon>
        <taxon>Dikarya</taxon>
        <taxon>Ascomycota</taxon>
        <taxon>Pezizomycotina</taxon>
        <taxon>Dothideomycetes</taxon>
        <taxon>Dothideomycetes incertae sedis</taxon>
        <taxon>Microthyriales</taxon>
        <taxon>Microthyriaceae</taxon>
        <taxon>Microthyrium</taxon>
    </lineage>
</organism>
<keyword evidence="2" id="KW-0521">NADP</keyword>
<dbReference type="Proteomes" id="UP000799302">
    <property type="component" value="Unassembled WGS sequence"/>
</dbReference>
<dbReference type="InterPro" id="IPR002347">
    <property type="entry name" value="SDR_fam"/>
</dbReference>
<gene>
    <name evidence="6" type="ORF">BT63DRAFT_209514</name>
</gene>
<dbReference type="PRINTS" id="PR00080">
    <property type="entry name" value="SDRFAMILY"/>
</dbReference>
<evidence type="ECO:0000313" key="6">
    <source>
        <dbReference type="EMBL" id="KAF2671147.1"/>
    </source>
</evidence>
<protein>
    <submittedName>
        <fullName evidence="6">NAD(P)-binding protein</fullName>
    </submittedName>
</protein>
<dbReference type="AlphaFoldDB" id="A0A6A6UI71"/>